<evidence type="ECO:0000259" key="7">
    <source>
        <dbReference type="PROSITE" id="PS50125"/>
    </source>
</evidence>
<keyword evidence="5" id="KW-0472">Membrane</keyword>
<evidence type="ECO:0000256" key="6">
    <source>
        <dbReference type="ARBA" id="ARBA00023239"/>
    </source>
</evidence>
<protein>
    <submittedName>
        <fullName evidence="8">Atrial natriuretic peptide receptor 2-like</fullName>
    </submittedName>
</protein>
<dbReference type="EMBL" id="JAOTOJ010000002">
    <property type="protein sequence ID" value="KAK9408699.1"/>
    <property type="molecule type" value="Genomic_DNA"/>
</dbReference>
<keyword evidence="9" id="KW-1185">Reference proteome</keyword>
<dbReference type="PANTHER" id="PTHR11920">
    <property type="entry name" value="GUANYLYL CYCLASE"/>
    <property type="match status" value="1"/>
</dbReference>
<dbReference type="InterPro" id="IPR050401">
    <property type="entry name" value="Cyclic_nucleotide_synthase"/>
</dbReference>
<keyword evidence="8" id="KW-0675">Receptor</keyword>
<accession>A0AAW1C2V5</accession>
<organism evidence="8 9">
    <name type="scientific">Crotalus adamanteus</name>
    <name type="common">Eastern diamondback rattlesnake</name>
    <dbReference type="NCBI Taxonomy" id="8729"/>
    <lineage>
        <taxon>Eukaryota</taxon>
        <taxon>Metazoa</taxon>
        <taxon>Chordata</taxon>
        <taxon>Craniata</taxon>
        <taxon>Vertebrata</taxon>
        <taxon>Euteleostomi</taxon>
        <taxon>Lepidosauria</taxon>
        <taxon>Squamata</taxon>
        <taxon>Bifurcata</taxon>
        <taxon>Unidentata</taxon>
        <taxon>Episquamata</taxon>
        <taxon>Toxicofera</taxon>
        <taxon>Serpentes</taxon>
        <taxon>Colubroidea</taxon>
        <taxon>Viperidae</taxon>
        <taxon>Crotalinae</taxon>
        <taxon>Crotalus</taxon>
    </lineage>
</organism>
<dbReference type="GO" id="GO:0000166">
    <property type="term" value="F:nucleotide binding"/>
    <property type="evidence" value="ECO:0007669"/>
    <property type="project" value="UniProtKB-KW"/>
</dbReference>
<keyword evidence="6" id="KW-0456">Lyase</keyword>
<dbReference type="GO" id="GO:0004383">
    <property type="term" value="F:guanylate cyclase activity"/>
    <property type="evidence" value="ECO:0007669"/>
    <property type="project" value="TreeGrafter"/>
</dbReference>
<evidence type="ECO:0000256" key="3">
    <source>
        <dbReference type="ARBA" id="ARBA00022741"/>
    </source>
</evidence>
<proteinExistence type="predicted"/>
<sequence>MVVSSLPVRNGQLHAHEIVRMALALLEAVKTFHIRHRPSEQLHLHIGGPLWASVRGSGGPEDATLLPLWGHGQHGFTASRMESNALKIHISAKEILDEFRCFRLELRGDVEMKAGMGRNRLGLAWGGGKGKECKVEVCLSLSLLGGGCIARKGARALHLSAFWQGKGKMRTYWLLGEEKTAVI</sequence>
<dbReference type="PROSITE" id="PS50125">
    <property type="entry name" value="GUANYLATE_CYCLASE_2"/>
    <property type="match status" value="1"/>
</dbReference>
<keyword evidence="3" id="KW-0547">Nucleotide-binding</keyword>
<dbReference type="GO" id="GO:0007168">
    <property type="term" value="P:receptor guanylyl cyclase signaling pathway"/>
    <property type="evidence" value="ECO:0007669"/>
    <property type="project" value="TreeGrafter"/>
</dbReference>
<dbReference type="GO" id="GO:0005886">
    <property type="term" value="C:plasma membrane"/>
    <property type="evidence" value="ECO:0007669"/>
    <property type="project" value="TreeGrafter"/>
</dbReference>
<evidence type="ECO:0000256" key="4">
    <source>
        <dbReference type="ARBA" id="ARBA00022989"/>
    </source>
</evidence>
<dbReference type="PANTHER" id="PTHR11920:SF494">
    <property type="entry name" value="ATRIAL NATRIURETIC PEPTIDE RECEPTOR 2"/>
    <property type="match status" value="1"/>
</dbReference>
<evidence type="ECO:0000256" key="5">
    <source>
        <dbReference type="ARBA" id="ARBA00023136"/>
    </source>
</evidence>
<keyword evidence="2" id="KW-0812">Transmembrane</keyword>
<comment type="caution">
    <text evidence="8">The sequence shown here is derived from an EMBL/GenBank/DDBJ whole genome shotgun (WGS) entry which is preliminary data.</text>
</comment>
<dbReference type="InterPro" id="IPR029787">
    <property type="entry name" value="Nucleotide_cyclase"/>
</dbReference>
<dbReference type="InterPro" id="IPR001054">
    <property type="entry name" value="A/G_cyclase"/>
</dbReference>
<dbReference type="Gene3D" id="3.30.70.1230">
    <property type="entry name" value="Nucleotide cyclase"/>
    <property type="match status" value="1"/>
</dbReference>
<name>A0AAW1C2V5_CROAD</name>
<dbReference type="AlphaFoldDB" id="A0AAW1C2V5"/>
<evidence type="ECO:0000256" key="2">
    <source>
        <dbReference type="ARBA" id="ARBA00022692"/>
    </source>
</evidence>
<evidence type="ECO:0000313" key="9">
    <source>
        <dbReference type="Proteomes" id="UP001474421"/>
    </source>
</evidence>
<keyword evidence="4" id="KW-1133">Transmembrane helix</keyword>
<evidence type="ECO:0000313" key="8">
    <source>
        <dbReference type="EMBL" id="KAK9408699.1"/>
    </source>
</evidence>
<feature type="domain" description="Guanylate cyclase" evidence="7">
    <location>
        <begin position="1"/>
        <end position="82"/>
    </location>
</feature>
<reference evidence="8 9" key="1">
    <citation type="journal article" date="2024" name="Proc. Natl. Acad. Sci. U.S.A.">
        <title>The genetic regulatory architecture and epigenomic basis for age-related changes in rattlesnake venom.</title>
        <authorList>
            <person name="Hogan M.P."/>
            <person name="Holding M.L."/>
            <person name="Nystrom G.S."/>
            <person name="Colston T.J."/>
            <person name="Bartlett D.A."/>
            <person name="Mason A.J."/>
            <person name="Ellsworth S.A."/>
            <person name="Rautsaw R.M."/>
            <person name="Lawrence K.C."/>
            <person name="Strickland J.L."/>
            <person name="He B."/>
            <person name="Fraser P."/>
            <person name="Margres M.J."/>
            <person name="Gilbert D.M."/>
            <person name="Gibbs H.L."/>
            <person name="Parkinson C.L."/>
            <person name="Rokyta D.R."/>
        </authorList>
    </citation>
    <scope>NUCLEOTIDE SEQUENCE [LARGE SCALE GENOMIC DNA]</scope>
    <source>
        <strain evidence="8">DRR0105</strain>
    </source>
</reference>
<dbReference type="GO" id="GO:0017046">
    <property type="term" value="F:peptide hormone binding"/>
    <property type="evidence" value="ECO:0007669"/>
    <property type="project" value="TreeGrafter"/>
</dbReference>
<gene>
    <name evidence="8" type="ORF">NXF25_007473</name>
</gene>
<dbReference type="GO" id="GO:0035556">
    <property type="term" value="P:intracellular signal transduction"/>
    <property type="evidence" value="ECO:0007669"/>
    <property type="project" value="InterPro"/>
</dbReference>
<dbReference type="GO" id="GO:0004016">
    <property type="term" value="F:adenylate cyclase activity"/>
    <property type="evidence" value="ECO:0007669"/>
    <property type="project" value="TreeGrafter"/>
</dbReference>
<comment type="subcellular location">
    <subcellularLocation>
        <location evidence="1">Membrane</location>
    </subcellularLocation>
</comment>
<dbReference type="SUPFAM" id="SSF55073">
    <property type="entry name" value="Nucleotide cyclase"/>
    <property type="match status" value="1"/>
</dbReference>
<evidence type="ECO:0000256" key="1">
    <source>
        <dbReference type="ARBA" id="ARBA00004370"/>
    </source>
</evidence>
<dbReference type="Proteomes" id="UP001474421">
    <property type="component" value="Unassembled WGS sequence"/>
</dbReference>
<dbReference type="Pfam" id="PF00211">
    <property type="entry name" value="Guanylate_cyc"/>
    <property type="match status" value="1"/>
</dbReference>
<dbReference type="GO" id="GO:0016941">
    <property type="term" value="F:natriuretic peptide receptor activity"/>
    <property type="evidence" value="ECO:0007669"/>
    <property type="project" value="TreeGrafter"/>
</dbReference>